<dbReference type="InterPro" id="IPR015403">
    <property type="entry name" value="Mon2/Sec7/BIG1-like_HDS"/>
</dbReference>
<dbReference type="Pfam" id="PF16213">
    <property type="entry name" value="DCB"/>
    <property type="match status" value="1"/>
</dbReference>
<dbReference type="InterPro" id="IPR032817">
    <property type="entry name" value="Mon2_C"/>
</dbReference>
<evidence type="ECO:0008006" key="10">
    <source>
        <dbReference type="Google" id="ProtNLM"/>
    </source>
</evidence>
<evidence type="ECO:0000256" key="2">
    <source>
        <dbReference type="ARBA" id="ARBA00022927"/>
    </source>
</evidence>
<evidence type="ECO:0000259" key="4">
    <source>
        <dbReference type="Pfam" id="PF09324"/>
    </source>
</evidence>
<evidence type="ECO:0000313" key="9">
    <source>
        <dbReference type="Proteomes" id="UP001438707"/>
    </source>
</evidence>
<evidence type="ECO:0000259" key="5">
    <source>
        <dbReference type="Pfam" id="PF12783"/>
    </source>
</evidence>
<dbReference type="InterPro" id="IPR032629">
    <property type="entry name" value="DCB_dom"/>
</dbReference>
<feature type="domain" description="Mon2/Sec7/BIG1-like HUS" evidence="5">
    <location>
        <begin position="249"/>
        <end position="409"/>
    </location>
</feature>
<feature type="region of interest" description="Disordered" evidence="3">
    <location>
        <begin position="1385"/>
        <end position="1421"/>
    </location>
</feature>
<dbReference type="SUPFAM" id="SSF48371">
    <property type="entry name" value="ARM repeat"/>
    <property type="match status" value="1"/>
</dbReference>
<dbReference type="PANTHER" id="PTHR34199:SF4">
    <property type="entry name" value="ARM REPEAT SUPERFAMILY PROTEIN"/>
    <property type="match status" value="1"/>
</dbReference>
<name>A0AAW1SFS8_9CHLO</name>
<feature type="compositionally biased region" description="Polar residues" evidence="3">
    <location>
        <begin position="1657"/>
        <end position="1672"/>
    </location>
</feature>
<keyword evidence="1" id="KW-0813">Transport</keyword>
<dbReference type="Proteomes" id="UP001438707">
    <property type="component" value="Unassembled WGS sequence"/>
</dbReference>
<evidence type="ECO:0000259" key="6">
    <source>
        <dbReference type="Pfam" id="PF16206"/>
    </source>
</evidence>
<comment type="caution">
    <text evidence="8">The sequence shown here is derived from an EMBL/GenBank/DDBJ whole genome shotgun (WGS) entry which is preliminary data.</text>
</comment>
<feature type="compositionally biased region" description="Polar residues" evidence="3">
    <location>
        <begin position="1401"/>
        <end position="1412"/>
    </location>
</feature>
<proteinExistence type="predicted"/>
<feature type="domain" description="Mon2/Sec7/BIG1-like HDS" evidence="4">
    <location>
        <begin position="824"/>
        <end position="887"/>
    </location>
</feature>
<sequence length="1681" mass="181577">MKGDEFYQQLENDLKNLAAEAKKSDTFTGQLSGLLLLSGPEHPHIREATERSLTKLRAWKEDEGGHTFVIDKDFLKPFLAACESKSSKLTVTALVSLQKQLANDAILHRDVIAVVHALEQVEKLHEEGPQLKLLQTSLTLLQSPALIQNEDAIAAVLGICFRSLANAKNTDSVVSTAAATVRQAVALVFENVLSDNADKNGALAAISPAVADAAAGVSQPLSAPGSPGSDAPPAALASSQVATAPGSLNAALKLLEDLCVMATASEAMLRWLKAPALPRSFVLDLLDFVLANHATVFRVIPAFEHALLVRISQLLITRLQNLLDPAGEPAAHTLELKVVLRVTRTTLKNFYLQLHSKCGVFIEALIAGSAPGCTLWQRISVMQIIRQLCADAHFINFLCSIYDIAQDSKVKLVQKLVRCCTMIADDNAGFAADRPDEAAVNAVVSLYQSRAHGKDWHMDSDYGQASLEVGGAYLTTVAIDCLLALVSAFEKLTDIAVDGAPLTPKQQGPRIPVKIEACSITLTACWRSVLRTLSQLLTYSSGEELSLHLLRCYQLCTQACGILDLNEARDAFLSSLCEFTLSAVDENSLGAATSGLDVTSPSSAKGARGQDRDIHRSQSGKTDTSDGMILTPKNVQALRTLFNIAHRLDHKLGSSWVLVLGNLNTLDRILHSPQTTTQEVSVGPAGALPADLAILATAADQLFESTSRMSTESVESMLAALQSVSNASIPAAAAQPGPPKLFALGRMVETLLFNVARIHSLWPTFLNHLMEVLGNQKVAVRITGLDALAKATSGILLRIIKAGPDDPDGQVDESAVENMLVASLESLYSEDDYELDIRKGLLRIILQILQRHGEQLTAGWLPMLRLLSKVPQSDEVEVIGLAFQSVQLLCSDYMSSLSFEMLQRSLEVAALYGSQQMDMNVSLTAVSLLWNASDLISKLYSKTLPDTAATSESAESSKPSAPSAFKIDAVQYEELIRQLFGALQGLSTDSRPEIRNSGMRTFFTVVVSQGAKLTPPTWDELLWEMMFPLLQTVHHMSATSSKEEANPEVLGKLRGVSVKMLVHHSRNSEQKQWDETLVLALNGMARLLKQHLPLLLTFPAFAEGWEELMKILESCMASGRKETAIAAIAIIATTVQSHGNSQVLTHSMWKRAMQALQVGVQAAACPNTIVPVQARLDLVSAISQMQVSLHEVFDASDFLQVFGWLEMFIKHPVGQDDPPFLSGTLPSVQKAALGLFPTLLPLQLPELWPDLITTILRIVDPNLLESTSVADASPRCHRTGLSSFSMERVVDLLLQLYRDHSPWQAKATTFAAVVSSLAQCMALRYTAYSQNLWRVSAAAFNAVVAAGLPAVNIAFVNQETSLPDEAWPALIEAFQLFLLGTGDQPEQLPTTPPHVDGSMPVSPSSAKAQLSNGPAALDQHHLISGDSRGSLKAAPHLAAIQNRAPSDADSNDAPLESAGQADAELEAAVLDTLTENVLVSCAKMPSESRQQLVSIVNQGLDRGRSRNIPNSAEGSRYTHLCLRKMYVLCSRGAEASGPQICLLEVARITLPIFLARCDGILKAYALEVKAGKDGHDSMQTDELLCVMEILATMSVSSAVADAALEGRQHLQALIEVRRKREQSGDPGRERTHLFTLPALEGSSARARQGSKDGPRINLQSSQRNSQAQQPATLSEAEPLEE</sequence>
<gene>
    <name evidence="8" type="ORF">WJX74_010785</name>
</gene>
<dbReference type="GO" id="GO:0015031">
    <property type="term" value="P:protein transport"/>
    <property type="evidence" value="ECO:0007669"/>
    <property type="project" value="UniProtKB-KW"/>
</dbReference>
<evidence type="ECO:0000259" key="7">
    <source>
        <dbReference type="Pfam" id="PF16213"/>
    </source>
</evidence>
<organism evidence="8 9">
    <name type="scientific">Apatococcus lobatus</name>
    <dbReference type="NCBI Taxonomy" id="904363"/>
    <lineage>
        <taxon>Eukaryota</taxon>
        <taxon>Viridiplantae</taxon>
        <taxon>Chlorophyta</taxon>
        <taxon>core chlorophytes</taxon>
        <taxon>Trebouxiophyceae</taxon>
        <taxon>Chlorellales</taxon>
        <taxon>Chlorellaceae</taxon>
        <taxon>Apatococcus</taxon>
    </lineage>
</organism>
<dbReference type="InterPro" id="IPR032691">
    <property type="entry name" value="Mon2/Sec7/BIG1-like_HUS"/>
</dbReference>
<dbReference type="Pfam" id="PF16206">
    <property type="entry name" value="Mon2_C"/>
    <property type="match status" value="1"/>
</dbReference>
<feature type="region of interest" description="Disordered" evidence="3">
    <location>
        <begin position="595"/>
        <end position="628"/>
    </location>
</feature>
<feature type="region of interest" description="Disordered" evidence="3">
    <location>
        <begin position="1637"/>
        <end position="1681"/>
    </location>
</feature>
<reference evidence="8 9" key="1">
    <citation type="journal article" date="2024" name="Nat. Commun.">
        <title>Phylogenomics reveals the evolutionary origins of lichenization in chlorophyte algae.</title>
        <authorList>
            <person name="Puginier C."/>
            <person name="Libourel C."/>
            <person name="Otte J."/>
            <person name="Skaloud P."/>
            <person name="Haon M."/>
            <person name="Grisel S."/>
            <person name="Petersen M."/>
            <person name="Berrin J.G."/>
            <person name="Delaux P.M."/>
            <person name="Dal Grande F."/>
            <person name="Keller J."/>
        </authorList>
    </citation>
    <scope>NUCLEOTIDE SEQUENCE [LARGE SCALE GENOMIC DNA]</scope>
    <source>
        <strain evidence="8 9">SAG 2145</strain>
    </source>
</reference>
<evidence type="ECO:0000256" key="1">
    <source>
        <dbReference type="ARBA" id="ARBA00022448"/>
    </source>
</evidence>
<protein>
    <recommendedName>
        <fullName evidence="10">Protein MON2 homolog</fullName>
    </recommendedName>
</protein>
<dbReference type="EMBL" id="JALJOS010000001">
    <property type="protein sequence ID" value="KAK9845123.1"/>
    <property type="molecule type" value="Genomic_DNA"/>
</dbReference>
<accession>A0AAW1SFS8</accession>
<dbReference type="InterPro" id="IPR016024">
    <property type="entry name" value="ARM-type_fold"/>
</dbReference>
<dbReference type="PANTHER" id="PTHR34199">
    <property type="entry name" value="NUMOD3 MOTIF FAMILY PROTEIN, EXPRESSED"/>
    <property type="match status" value="1"/>
</dbReference>
<evidence type="ECO:0000313" key="8">
    <source>
        <dbReference type="EMBL" id="KAK9845123.1"/>
    </source>
</evidence>
<feature type="domain" description="Mon2/Sec7/BIG1-like dimerisation and cyclophilin-binding" evidence="7">
    <location>
        <begin position="5"/>
        <end position="194"/>
    </location>
</feature>
<keyword evidence="9" id="KW-1185">Reference proteome</keyword>
<dbReference type="Pfam" id="PF09324">
    <property type="entry name" value="Sec7-like_HDS"/>
    <property type="match status" value="1"/>
</dbReference>
<keyword evidence="2" id="KW-0653">Protein transport</keyword>
<dbReference type="Pfam" id="PF12783">
    <property type="entry name" value="Sec7-like_HUS"/>
    <property type="match status" value="1"/>
</dbReference>
<feature type="domain" description="Mon2 C-terminal" evidence="6">
    <location>
        <begin position="892"/>
        <end position="1136"/>
    </location>
</feature>
<evidence type="ECO:0000256" key="3">
    <source>
        <dbReference type="SAM" id="MobiDB-lite"/>
    </source>
</evidence>